<evidence type="ECO:0000313" key="2">
    <source>
        <dbReference type="WBParaSite" id="Pan_g981.t1"/>
    </source>
</evidence>
<evidence type="ECO:0000313" key="1">
    <source>
        <dbReference type="Proteomes" id="UP000492821"/>
    </source>
</evidence>
<dbReference type="WBParaSite" id="Pan_g981.t1">
    <property type="protein sequence ID" value="Pan_g981.t1"/>
    <property type="gene ID" value="Pan_g981"/>
</dbReference>
<reference evidence="1" key="1">
    <citation type="journal article" date="2013" name="Genetics">
        <title>The draft genome and transcriptome of Panagrellus redivivus are shaped by the harsh demands of a free-living lifestyle.</title>
        <authorList>
            <person name="Srinivasan J."/>
            <person name="Dillman A.R."/>
            <person name="Macchietto M.G."/>
            <person name="Heikkinen L."/>
            <person name="Lakso M."/>
            <person name="Fracchia K.M."/>
            <person name="Antoshechkin I."/>
            <person name="Mortazavi A."/>
            <person name="Wong G."/>
            <person name="Sternberg P.W."/>
        </authorList>
    </citation>
    <scope>NUCLEOTIDE SEQUENCE [LARGE SCALE GENOMIC DNA]</scope>
    <source>
        <strain evidence="1">MT8872</strain>
    </source>
</reference>
<reference evidence="2" key="2">
    <citation type="submission" date="2020-10" db="UniProtKB">
        <authorList>
            <consortium name="WormBaseParasite"/>
        </authorList>
    </citation>
    <scope>IDENTIFICATION</scope>
</reference>
<organism evidence="1 2">
    <name type="scientific">Panagrellus redivivus</name>
    <name type="common">Microworm</name>
    <dbReference type="NCBI Taxonomy" id="6233"/>
    <lineage>
        <taxon>Eukaryota</taxon>
        <taxon>Metazoa</taxon>
        <taxon>Ecdysozoa</taxon>
        <taxon>Nematoda</taxon>
        <taxon>Chromadorea</taxon>
        <taxon>Rhabditida</taxon>
        <taxon>Tylenchina</taxon>
        <taxon>Panagrolaimomorpha</taxon>
        <taxon>Panagrolaimoidea</taxon>
        <taxon>Panagrolaimidae</taxon>
        <taxon>Panagrellus</taxon>
    </lineage>
</organism>
<protein>
    <submittedName>
        <fullName evidence="2">FBA_2 domain-containing protein</fullName>
    </submittedName>
</protein>
<sequence length="321" mass="38273">MVHSLFNCIFPFRQKPASTYPLSKYSYSFQRRLRELATPKEAYNIQLADVDDTLNFDPKVKYKFKSTMCYNQTENALFLRGNGENMEFDETILYDVYGLKLYNVDSSVFDHMLFQKLLRKPKWLTIWNSTIDSTFITECARQYGKLRQYQSVWLESCNVTTSNIFEEIRKQNFAFDEITFSNCFNFDWINSLLLLKKPLEPNIILRGTLDDIFWNVNADNFEKLFIHKNKCDNIRYLVINCEPQASVTWHDIKHRILNVFNNNFVECDDRIQEFDLEISTSDERCRFVYRKSVWLKHKNRCEPNNYYLIPDAISSASPYNN</sequence>
<name>A0A7E4WE79_PANRE</name>
<dbReference type="Proteomes" id="UP000492821">
    <property type="component" value="Unassembled WGS sequence"/>
</dbReference>
<keyword evidence="1" id="KW-1185">Reference proteome</keyword>
<accession>A0A7E4WE79</accession>
<proteinExistence type="predicted"/>
<dbReference type="AlphaFoldDB" id="A0A7E4WE79"/>